<dbReference type="SUPFAM" id="SSF52833">
    <property type="entry name" value="Thioredoxin-like"/>
    <property type="match status" value="1"/>
</dbReference>
<protein>
    <submittedName>
        <fullName evidence="1">Uncharacterized protein</fullName>
    </submittedName>
</protein>
<dbReference type="Gene3D" id="3.40.30.10">
    <property type="entry name" value="Glutaredoxin"/>
    <property type="match status" value="1"/>
</dbReference>
<dbReference type="PANTHER" id="PTHR33558:SF1">
    <property type="entry name" value="GLUTAREDOXIN-LIKE PROTEIN C5ORF63 HOMOLOG"/>
    <property type="match status" value="1"/>
</dbReference>
<name>A0A381NKG7_9ZZZZ</name>
<sequence>MTLPVLNIYSRRGCHLCEILIEELLPITDGRAELNILDIDTRLSWKIKYADKIPVVEHNGKILCQYKLNISAINKILFN</sequence>
<proteinExistence type="predicted"/>
<dbReference type="InterPro" id="IPR036249">
    <property type="entry name" value="Thioredoxin-like_sf"/>
</dbReference>
<dbReference type="InterPro" id="IPR052565">
    <property type="entry name" value="Glutaredoxin-like_YDR286C"/>
</dbReference>
<dbReference type="Pfam" id="PF05768">
    <property type="entry name" value="Glrx-like"/>
    <property type="match status" value="1"/>
</dbReference>
<gene>
    <name evidence="1" type="ORF">METZ01_LOCUS7909</name>
</gene>
<dbReference type="InterPro" id="IPR008554">
    <property type="entry name" value="Glutaredoxin-like"/>
</dbReference>
<accession>A0A381NKG7</accession>
<dbReference type="PANTHER" id="PTHR33558">
    <property type="entry name" value="GLUTAREDOXIN-LIKE PROTEIN C5ORF63 HOMOLOG"/>
    <property type="match status" value="1"/>
</dbReference>
<reference evidence="1" key="1">
    <citation type="submission" date="2018-05" db="EMBL/GenBank/DDBJ databases">
        <authorList>
            <person name="Lanie J.A."/>
            <person name="Ng W.-L."/>
            <person name="Kazmierczak K.M."/>
            <person name="Andrzejewski T.M."/>
            <person name="Davidsen T.M."/>
            <person name="Wayne K.J."/>
            <person name="Tettelin H."/>
            <person name="Glass J.I."/>
            <person name="Rusch D."/>
            <person name="Podicherti R."/>
            <person name="Tsui H.-C.T."/>
            <person name="Winkler M.E."/>
        </authorList>
    </citation>
    <scope>NUCLEOTIDE SEQUENCE</scope>
</reference>
<dbReference type="EMBL" id="UINC01000424">
    <property type="protein sequence ID" value="SUZ55055.1"/>
    <property type="molecule type" value="Genomic_DNA"/>
</dbReference>
<organism evidence="1">
    <name type="scientific">marine metagenome</name>
    <dbReference type="NCBI Taxonomy" id="408172"/>
    <lineage>
        <taxon>unclassified sequences</taxon>
        <taxon>metagenomes</taxon>
        <taxon>ecological metagenomes</taxon>
    </lineage>
</organism>
<dbReference type="AlphaFoldDB" id="A0A381NKG7"/>
<evidence type="ECO:0000313" key="1">
    <source>
        <dbReference type="EMBL" id="SUZ55055.1"/>
    </source>
</evidence>